<dbReference type="PANTHER" id="PTHR11559">
    <property type="entry name" value="CARBOXYLESTERASE"/>
    <property type="match status" value="1"/>
</dbReference>
<accession>A0ABR3FB95</accession>
<evidence type="ECO:0000256" key="1">
    <source>
        <dbReference type="ARBA" id="ARBA00005964"/>
    </source>
</evidence>
<name>A0ABR3FB95_9AGAR</name>
<dbReference type="PROSITE" id="PS00941">
    <property type="entry name" value="CARBOXYLESTERASE_B_2"/>
    <property type="match status" value="1"/>
</dbReference>
<dbReference type="EMBL" id="JBAHYK010000616">
    <property type="protein sequence ID" value="KAL0572541.1"/>
    <property type="molecule type" value="Genomic_DNA"/>
</dbReference>
<dbReference type="PROSITE" id="PS00122">
    <property type="entry name" value="CARBOXYLESTERASE_B_1"/>
    <property type="match status" value="1"/>
</dbReference>
<dbReference type="Pfam" id="PF00135">
    <property type="entry name" value="COesterase"/>
    <property type="match status" value="1"/>
</dbReference>
<dbReference type="InterPro" id="IPR029058">
    <property type="entry name" value="AB_hydrolase_fold"/>
</dbReference>
<evidence type="ECO:0000313" key="6">
    <source>
        <dbReference type="Proteomes" id="UP001465976"/>
    </source>
</evidence>
<dbReference type="EC" id="3.1.1.-" evidence="3"/>
<evidence type="ECO:0000259" key="4">
    <source>
        <dbReference type="Pfam" id="PF00135"/>
    </source>
</evidence>
<dbReference type="SUPFAM" id="SSF53474">
    <property type="entry name" value="alpha/beta-Hydrolases"/>
    <property type="match status" value="1"/>
</dbReference>
<evidence type="ECO:0000256" key="2">
    <source>
        <dbReference type="ARBA" id="ARBA00022801"/>
    </source>
</evidence>
<evidence type="ECO:0000313" key="5">
    <source>
        <dbReference type="EMBL" id="KAL0572541.1"/>
    </source>
</evidence>
<proteinExistence type="inferred from homology"/>
<feature type="chain" id="PRO_5044993139" description="Carboxylic ester hydrolase" evidence="3">
    <location>
        <begin position="17"/>
        <end position="541"/>
    </location>
</feature>
<protein>
    <recommendedName>
        <fullName evidence="3">Carboxylic ester hydrolase</fullName>
        <ecNumber evidence="3">3.1.1.-</ecNumber>
    </recommendedName>
</protein>
<sequence length="541" mass="58008">MKNLVLLLTPLAIAYAAQVQLGNTTLVGKDLVSQGLEFYGGIPFAEAPVGKLRLKPPVPKTSLDVATLNATDFGASCLQPRTQSPISEDCLFVNVLKPADVASDASLPVAVFIYGGANVVESPFHLNASAFVAKSVSRGTPIIYASFNYRLGPLGFPAGSEAAAKGALNVALKDQLAALEWIRDNIAAFGGDKDKITLLGWSGGAIFISLHYLNLQIEKYARAAILQSGAPTLVFDEGRSQGFWDDFIAGIPECASYAKNQSIDCLQNEQFNSTQLLGPMTAALGKSGQQFPWTGILDGRDGVIPDWPSEQYKQGHFSNIPLMFGNVLDEGSRFTWGIPDEKTVQDAIVANLTTHRAAEEEQLREAVDQLLTFYPDDAAAGSPFGTGNETFGLTPQAKQYAAIIGDIIFQSARRAFTKAVAGAGVKAFGYLYTFPERLGTVPPSMGVQHGAEVDYVFGLPTVNSTDGTKLSEQLMDYWLSFITTLDPNDGIGSERPVWPEYASGSETILQLNGPENSTVIPDDYRAEGIAFINGNPGLFSH</sequence>
<dbReference type="Gene3D" id="3.40.50.1820">
    <property type="entry name" value="alpha/beta hydrolase"/>
    <property type="match status" value="1"/>
</dbReference>
<dbReference type="InterPro" id="IPR002018">
    <property type="entry name" value="CarbesteraseB"/>
</dbReference>
<organism evidence="5 6">
    <name type="scientific">Marasmius crinis-equi</name>
    <dbReference type="NCBI Taxonomy" id="585013"/>
    <lineage>
        <taxon>Eukaryota</taxon>
        <taxon>Fungi</taxon>
        <taxon>Dikarya</taxon>
        <taxon>Basidiomycota</taxon>
        <taxon>Agaricomycotina</taxon>
        <taxon>Agaricomycetes</taxon>
        <taxon>Agaricomycetidae</taxon>
        <taxon>Agaricales</taxon>
        <taxon>Marasmiineae</taxon>
        <taxon>Marasmiaceae</taxon>
        <taxon>Marasmius</taxon>
    </lineage>
</organism>
<evidence type="ECO:0000256" key="3">
    <source>
        <dbReference type="RuleBase" id="RU361235"/>
    </source>
</evidence>
<dbReference type="Proteomes" id="UP001465976">
    <property type="component" value="Unassembled WGS sequence"/>
</dbReference>
<feature type="signal peptide" evidence="3">
    <location>
        <begin position="1"/>
        <end position="16"/>
    </location>
</feature>
<keyword evidence="3" id="KW-0732">Signal</keyword>
<feature type="domain" description="Carboxylesterase type B" evidence="4">
    <location>
        <begin position="18"/>
        <end position="516"/>
    </location>
</feature>
<keyword evidence="2 3" id="KW-0378">Hydrolase</keyword>
<comment type="similarity">
    <text evidence="1 3">Belongs to the type-B carboxylesterase/lipase family.</text>
</comment>
<dbReference type="InterPro" id="IPR019826">
    <property type="entry name" value="Carboxylesterase_B_AS"/>
</dbReference>
<gene>
    <name evidence="5" type="ORF">V5O48_009420</name>
</gene>
<dbReference type="InterPro" id="IPR019819">
    <property type="entry name" value="Carboxylesterase_B_CS"/>
</dbReference>
<comment type="caution">
    <text evidence="5">The sequence shown here is derived from an EMBL/GenBank/DDBJ whole genome shotgun (WGS) entry which is preliminary data.</text>
</comment>
<keyword evidence="6" id="KW-1185">Reference proteome</keyword>
<reference evidence="5 6" key="1">
    <citation type="submission" date="2024-02" db="EMBL/GenBank/DDBJ databases">
        <title>A draft genome for the cacao thread blight pathogen Marasmius crinis-equi.</title>
        <authorList>
            <person name="Cohen S.P."/>
            <person name="Baruah I.K."/>
            <person name="Amoako-Attah I."/>
            <person name="Bukari Y."/>
            <person name="Meinhardt L.W."/>
            <person name="Bailey B.A."/>
        </authorList>
    </citation>
    <scope>NUCLEOTIDE SEQUENCE [LARGE SCALE GENOMIC DNA]</scope>
    <source>
        <strain evidence="5 6">GH-76</strain>
    </source>
</reference>
<dbReference type="InterPro" id="IPR050309">
    <property type="entry name" value="Type-B_Carboxylest/Lipase"/>
</dbReference>